<sequence>MTIQEAITNNGELAYWLERWKLIPDGPPLATHTSQLLPVKMAADGLKAMLKITHDESERLGCALMAWWEGNGAARVIHHEKGAILLQRATGSASLSMMSRDGHDAEACRIMCRTANQLHRPRKKPLPQLESLHDWFRPLKPAARTHGGILTRSADIADALLATSQDEVVLHGDLHHENVLDFGPSGWLAIDPKGIKGERGFDYANIFTNPDLSNPLPRTAVVPDIFKQRLEIVSEMAELDRERLLMWIIAWCGLSATWSLDINAPISIQCHVAELALVELDR</sequence>
<evidence type="ECO:0000313" key="2">
    <source>
        <dbReference type="Proteomes" id="UP001312893"/>
    </source>
</evidence>
<evidence type="ECO:0000313" key="1">
    <source>
        <dbReference type="EMBL" id="MEL0552818.1"/>
    </source>
</evidence>
<accession>A0ABU9FA63</accession>
<name>A0ABU9FA63_9ENTR</name>
<keyword evidence="2" id="KW-1185">Reference proteome</keyword>
<proteinExistence type="predicted"/>
<dbReference type="SUPFAM" id="SSF56112">
    <property type="entry name" value="Protein kinase-like (PK-like)"/>
    <property type="match status" value="1"/>
</dbReference>
<organism evidence="1 2">
    <name type="scientific">Raoultella lignicola</name>
    <dbReference type="NCBI Taxonomy" id="3040939"/>
    <lineage>
        <taxon>Bacteria</taxon>
        <taxon>Pseudomonadati</taxon>
        <taxon>Pseudomonadota</taxon>
        <taxon>Gammaproteobacteria</taxon>
        <taxon>Enterobacterales</taxon>
        <taxon>Enterobacteriaceae</taxon>
        <taxon>Klebsiella/Raoultella group</taxon>
        <taxon>Raoultella</taxon>
    </lineage>
</organism>
<comment type="caution">
    <text evidence="1">The sequence shown here is derived from an EMBL/GenBank/DDBJ whole genome shotgun (WGS) entry which is preliminary data.</text>
</comment>
<dbReference type="Proteomes" id="UP001312893">
    <property type="component" value="Unassembled WGS sequence"/>
</dbReference>
<protein>
    <submittedName>
        <fullName evidence="1">Aminoglycoside phosphotransferase family protein</fullName>
    </submittedName>
</protein>
<dbReference type="Pfam" id="PF04655">
    <property type="entry name" value="APH_6_hur"/>
    <property type="match status" value="1"/>
</dbReference>
<dbReference type="RefSeq" id="WP_154143638.1">
    <property type="nucleotide sequence ID" value="NZ_JARXNK020000104.1"/>
</dbReference>
<dbReference type="InterPro" id="IPR006748">
    <property type="entry name" value="NH2Glyco/OHUrea_AB-resist_kin"/>
</dbReference>
<reference evidence="1 2" key="1">
    <citation type="submission" date="2024-04" db="EMBL/GenBank/DDBJ databases">
        <title>Two novel Raoultella species associated with bleeding cankers of broadleaf hosts, Raoultella scottia sp. nov. and Raoultella lignicola sp. nov.</title>
        <authorList>
            <person name="Brady C.L."/>
        </authorList>
    </citation>
    <scope>NUCLEOTIDE SEQUENCE [LARGE SCALE GENOMIC DNA]</scope>
    <source>
        <strain evidence="1 2">TW_WC1a.1</strain>
    </source>
</reference>
<dbReference type="EMBL" id="JARXNK020000104">
    <property type="protein sequence ID" value="MEL0552818.1"/>
    <property type="molecule type" value="Genomic_DNA"/>
</dbReference>
<dbReference type="InterPro" id="IPR011009">
    <property type="entry name" value="Kinase-like_dom_sf"/>
</dbReference>
<gene>
    <name evidence="1" type="ORF">QFI96_014065</name>
</gene>